<dbReference type="Proteomes" id="UP001321473">
    <property type="component" value="Unassembled WGS sequence"/>
</dbReference>
<dbReference type="AlphaFoldDB" id="A0AAQ4FLV8"/>
<accession>A0AAQ4FLV8</accession>
<feature type="region of interest" description="Disordered" evidence="1">
    <location>
        <begin position="1"/>
        <end position="111"/>
    </location>
</feature>
<evidence type="ECO:0000256" key="1">
    <source>
        <dbReference type="SAM" id="MobiDB-lite"/>
    </source>
</evidence>
<reference evidence="2 3" key="1">
    <citation type="journal article" date="2023" name="Arcadia Sci">
        <title>De novo assembly of a long-read Amblyomma americanum tick genome.</title>
        <authorList>
            <person name="Chou S."/>
            <person name="Poskanzer K.E."/>
            <person name="Rollins M."/>
            <person name="Thuy-Boun P.S."/>
        </authorList>
    </citation>
    <scope>NUCLEOTIDE SEQUENCE [LARGE SCALE GENOMIC DNA]</scope>
    <source>
        <strain evidence="2">F_SG_1</strain>
        <tissue evidence="2">Salivary glands</tissue>
    </source>
</reference>
<protein>
    <submittedName>
        <fullName evidence="2">Uncharacterized protein</fullName>
    </submittedName>
</protein>
<feature type="compositionally biased region" description="Low complexity" evidence="1">
    <location>
        <begin position="63"/>
        <end position="83"/>
    </location>
</feature>
<feature type="compositionally biased region" description="Basic and acidic residues" evidence="1">
    <location>
        <begin position="7"/>
        <end position="31"/>
    </location>
</feature>
<evidence type="ECO:0000313" key="2">
    <source>
        <dbReference type="EMBL" id="KAK8788249.1"/>
    </source>
</evidence>
<dbReference type="EMBL" id="JARKHS020001022">
    <property type="protein sequence ID" value="KAK8788249.1"/>
    <property type="molecule type" value="Genomic_DNA"/>
</dbReference>
<gene>
    <name evidence="2" type="ORF">V5799_021975</name>
</gene>
<organism evidence="2 3">
    <name type="scientific">Amblyomma americanum</name>
    <name type="common">Lone star tick</name>
    <dbReference type="NCBI Taxonomy" id="6943"/>
    <lineage>
        <taxon>Eukaryota</taxon>
        <taxon>Metazoa</taxon>
        <taxon>Ecdysozoa</taxon>
        <taxon>Arthropoda</taxon>
        <taxon>Chelicerata</taxon>
        <taxon>Arachnida</taxon>
        <taxon>Acari</taxon>
        <taxon>Parasitiformes</taxon>
        <taxon>Ixodida</taxon>
        <taxon>Ixodoidea</taxon>
        <taxon>Ixodidae</taxon>
        <taxon>Amblyomminae</taxon>
        <taxon>Amblyomma</taxon>
    </lineage>
</organism>
<sequence>MTRTLSRSKEAKTKCVRQPYREKASREKKNESSAAGRSRRGEPVRSHASAPLGNGTRTHSRRLLALSRAAAFHASDTTTSGRGTRSHDTPPRRRQCNLHRDDGAVAASGGG</sequence>
<keyword evidence="3" id="KW-1185">Reference proteome</keyword>
<comment type="caution">
    <text evidence="2">The sequence shown here is derived from an EMBL/GenBank/DDBJ whole genome shotgun (WGS) entry which is preliminary data.</text>
</comment>
<proteinExistence type="predicted"/>
<evidence type="ECO:0000313" key="3">
    <source>
        <dbReference type="Proteomes" id="UP001321473"/>
    </source>
</evidence>
<name>A0AAQ4FLV8_AMBAM</name>